<feature type="transmembrane region" description="Helical" evidence="1">
    <location>
        <begin position="289"/>
        <end position="311"/>
    </location>
</feature>
<evidence type="ECO:0000256" key="1">
    <source>
        <dbReference type="SAM" id="Phobius"/>
    </source>
</evidence>
<name>A0A6M0LED0_PSEXY</name>
<keyword evidence="1" id="KW-1133">Transmembrane helix</keyword>
<accession>A0A6M0LED0</accession>
<sequence length="312" mass="35852">MAKKPKIKTKKGKVNNDLNSSISKNQRLISRMEQAEKEINYNQKVVTILCRIIFILTVLILLLLVNDMGVFETIFMVALTVLLFYFAWLRNFIYKYKSKCKIILEVDAVLFSSPLLGDRRNKYEEWAQSVAAGHYKVGRRGFEYRLGMKKIVFYYNVGLTNARHLSEIQHEYFRKLLVKADQSLDSIMPVFSNANIDKLDKRASYHTSRILHYLYALLNIFMLFLLSSIGGIAGIALVAVACGLTEAFVFYFSIKGAYFNYKNEMALRKALPDNTGIVRDNGLGAIRPYLGYIAFAVIFLSTFISEFLIIWM</sequence>
<organism evidence="2 3">
    <name type="scientific">Pseudobutyrivibrio xylanivorans</name>
    <dbReference type="NCBI Taxonomy" id="185007"/>
    <lineage>
        <taxon>Bacteria</taxon>
        <taxon>Bacillati</taxon>
        <taxon>Bacillota</taxon>
        <taxon>Clostridia</taxon>
        <taxon>Lachnospirales</taxon>
        <taxon>Lachnospiraceae</taxon>
        <taxon>Pseudobutyrivibrio</taxon>
    </lineage>
</organism>
<dbReference type="Proteomes" id="UP000473091">
    <property type="component" value="Unassembled WGS sequence"/>
</dbReference>
<dbReference type="AlphaFoldDB" id="A0A6M0LED0"/>
<keyword evidence="1" id="KW-0812">Transmembrane</keyword>
<dbReference type="EMBL" id="VTVE01000001">
    <property type="protein sequence ID" value="NEX00924.1"/>
    <property type="molecule type" value="Genomic_DNA"/>
</dbReference>
<reference evidence="2 3" key="1">
    <citation type="submission" date="2019-09" db="EMBL/GenBank/DDBJ databases">
        <authorList>
            <person name="Pidcock S.E."/>
            <person name="Huws S.A."/>
        </authorList>
    </citation>
    <scope>NUCLEOTIDE SEQUENCE [LARGE SCALE GENOMIC DNA]</scope>
    <source>
        <strain evidence="2 3">MZ8</strain>
    </source>
</reference>
<dbReference type="RefSeq" id="WP_090486257.1">
    <property type="nucleotide sequence ID" value="NZ_VTVE01000001.1"/>
</dbReference>
<evidence type="ECO:0000313" key="2">
    <source>
        <dbReference type="EMBL" id="NEX00924.1"/>
    </source>
</evidence>
<proteinExistence type="predicted"/>
<comment type="caution">
    <text evidence="2">The sequence shown here is derived from an EMBL/GenBank/DDBJ whole genome shotgun (WGS) entry which is preliminary data.</text>
</comment>
<keyword evidence="1" id="KW-0472">Membrane</keyword>
<protein>
    <submittedName>
        <fullName evidence="2">Uncharacterized protein</fullName>
    </submittedName>
</protein>
<feature type="transmembrane region" description="Helical" evidence="1">
    <location>
        <begin position="70"/>
        <end position="89"/>
    </location>
</feature>
<reference evidence="2 3" key="2">
    <citation type="submission" date="2020-03" db="EMBL/GenBank/DDBJ databases">
        <title>Investigating the evolutionary divergence of the Butyrivibrio group.</title>
        <authorList>
            <person name="Skvortsov T."/>
            <person name="Santos F.G."/>
            <person name="Ting K.S."/>
            <person name="Creevey C.J."/>
        </authorList>
    </citation>
    <scope>NUCLEOTIDE SEQUENCE [LARGE SCALE GENOMIC DNA]</scope>
    <source>
        <strain evidence="2 3">MZ8</strain>
    </source>
</reference>
<gene>
    <name evidence="2" type="ORF">F0Q01_03400</name>
</gene>
<feature type="transmembrane region" description="Helical" evidence="1">
    <location>
        <begin position="45"/>
        <end position="64"/>
    </location>
</feature>
<feature type="transmembrane region" description="Helical" evidence="1">
    <location>
        <begin position="235"/>
        <end position="254"/>
    </location>
</feature>
<evidence type="ECO:0000313" key="3">
    <source>
        <dbReference type="Proteomes" id="UP000473091"/>
    </source>
</evidence>
<feature type="transmembrane region" description="Helical" evidence="1">
    <location>
        <begin position="210"/>
        <end position="229"/>
    </location>
</feature>